<proteinExistence type="predicted"/>
<keyword evidence="4" id="KW-1185">Reference proteome</keyword>
<keyword evidence="2" id="KW-0472">Membrane</keyword>
<feature type="transmembrane region" description="Helical" evidence="2">
    <location>
        <begin position="27"/>
        <end position="48"/>
    </location>
</feature>
<reference evidence="3" key="1">
    <citation type="submission" date="2024-03" db="EMBL/GenBank/DDBJ databases">
        <title>WGS assembly of Saponaria officinalis var. Norfolk2.</title>
        <authorList>
            <person name="Jenkins J."/>
            <person name="Shu S."/>
            <person name="Grimwood J."/>
            <person name="Barry K."/>
            <person name="Goodstein D."/>
            <person name="Schmutz J."/>
            <person name="Leebens-Mack J."/>
            <person name="Osbourn A."/>
        </authorList>
    </citation>
    <scope>NUCLEOTIDE SEQUENCE [LARGE SCALE GENOMIC DNA]</scope>
    <source>
        <strain evidence="3">JIC</strain>
    </source>
</reference>
<protein>
    <recommendedName>
        <fullName evidence="5">Transmembrane protein</fullName>
    </recommendedName>
</protein>
<dbReference type="EMBL" id="JBDFQZ010000006">
    <property type="protein sequence ID" value="KAK9713604.1"/>
    <property type="molecule type" value="Genomic_DNA"/>
</dbReference>
<feature type="transmembrane region" description="Helical" evidence="2">
    <location>
        <begin position="60"/>
        <end position="81"/>
    </location>
</feature>
<dbReference type="Proteomes" id="UP001443914">
    <property type="component" value="Unassembled WGS sequence"/>
</dbReference>
<evidence type="ECO:0000313" key="3">
    <source>
        <dbReference type="EMBL" id="KAK9713604.1"/>
    </source>
</evidence>
<sequence length="108" mass="12273">MSLMGIHKNNKINNNVQNVSKKCDTKTILICLCSIFASIIGGVVLVYWRIKFHSKNKELWMVPFGLVMFTTPILVWIISIASDVCCPKEEKPEDGFRHGPAHDDLEQQ</sequence>
<organism evidence="3 4">
    <name type="scientific">Saponaria officinalis</name>
    <name type="common">Common soapwort</name>
    <name type="synonym">Lychnis saponaria</name>
    <dbReference type="NCBI Taxonomy" id="3572"/>
    <lineage>
        <taxon>Eukaryota</taxon>
        <taxon>Viridiplantae</taxon>
        <taxon>Streptophyta</taxon>
        <taxon>Embryophyta</taxon>
        <taxon>Tracheophyta</taxon>
        <taxon>Spermatophyta</taxon>
        <taxon>Magnoliopsida</taxon>
        <taxon>eudicotyledons</taxon>
        <taxon>Gunneridae</taxon>
        <taxon>Pentapetalae</taxon>
        <taxon>Caryophyllales</taxon>
        <taxon>Caryophyllaceae</taxon>
        <taxon>Caryophylleae</taxon>
        <taxon>Saponaria</taxon>
    </lineage>
</organism>
<dbReference type="PANTHER" id="PTHR35165:SF1">
    <property type="entry name" value="OS04G0577375 PROTEIN"/>
    <property type="match status" value="1"/>
</dbReference>
<evidence type="ECO:0000313" key="4">
    <source>
        <dbReference type="Proteomes" id="UP001443914"/>
    </source>
</evidence>
<evidence type="ECO:0000256" key="2">
    <source>
        <dbReference type="SAM" id="Phobius"/>
    </source>
</evidence>
<keyword evidence="2" id="KW-1133">Transmembrane helix</keyword>
<dbReference type="InterPro" id="IPR032238">
    <property type="entry name" value="ATP-synth_Z"/>
</dbReference>
<feature type="region of interest" description="Disordered" evidence="1">
    <location>
        <begin position="89"/>
        <end position="108"/>
    </location>
</feature>
<comment type="caution">
    <text evidence="3">The sequence shown here is derived from an EMBL/GenBank/DDBJ whole genome shotgun (WGS) entry which is preliminary data.</text>
</comment>
<gene>
    <name evidence="3" type="ORF">RND81_06G038800</name>
</gene>
<dbReference type="Pfam" id="PF16594">
    <property type="entry name" value="ATP-synt_Z"/>
    <property type="match status" value="1"/>
</dbReference>
<accession>A0AAW1K430</accession>
<name>A0AAW1K430_SAPOF</name>
<keyword evidence="2" id="KW-0812">Transmembrane</keyword>
<evidence type="ECO:0000256" key="1">
    <source>
        <dbReference type="SAM" id="MobiDB-lite"/>
    </source>
</evidence>
<dbReference type="AlphaFoldDB" id="A0AAW1K430"/>
<evidence type="ECO:0008006" key="5">
    <source>
        <dbReference type="Google" id="ProtNLM"/>
    </source>
</evidence>
<dbReference type="PANTHER" id="PTHR35165">
    <property type="entry name" value="OS08G0113900 PROTEIN"/>
    <property type="match status" value="1"/>
</dbReference>